<dbReference type="GO" id="GO:0016559">
    <property type="term" value="P:peroxisome fission"/>
    <property type="evidence" value="ECO:0007669"/>
    <property type="project" value="TreeGrafter"/>
</dbReference>
<dbReference type="GO" id="GO:0003924">
    <property type="term" value="F:GTPase activity"/>
    <property type="evidence" value="ECO:0007669"/>
    <property type="project" value="InterPro"/>
</dbReference>
<dbReference type="SMART" id="SM00053">
    <property type="entry name" value="DYNc"/>
    <property type="match status" value="1"/>
</dbReference>
<dbReference type="Pfam" id="PF19434">
    <property type="entry name" value="OPA1_C"/>
    <property type="match status" value="1"/>
</dbReference>
<keyword evidence="6" id="KW-0547">Nucleotide-binding</keyword>
<dbReference type="CDD" id="cd08771">
    <property type="entry name" value="DLP_1"/>
    <property type="match status" value="1"/>
</dbReference>
<keyword evidence="15" id="KW-0472">Membrane</keyword>
<keyword evidence="8" id="KW-0378">Hydrolase</keyword>
<keyword evidence="7" id="KW-0999">Mitochondrion inner membrane</keyword>
<dbReference type="EMBL" id="LRGB01000930">
    <property type="protein sequence ID" value="KZS14950.1"/>
    <property type="molecule type" value="Genomic_DNA"/>
</dbReference>
<evidence type="ECO:0000256" key="11">
    <source>
        <dbReference type="ARBA" id="ARBA00023054"/>
    </source>
</evidence>
<evidence type="ECO:0000256" key="9">
    <source>
        <dbReference type="ARBA" id="ARBA00022946"/>
    </source>
</evidence>
<keyword evidence="11 19" id="KW-0175">Coiled coil</keyword>
<accession>A0A164Y781</accession>
<dbReference type="Proteomes" id="UP000076858">
    <property type="component" value="Unassembled WGS sequence"/>
</dbReference>
<dbReference type="PRINTS" id="PR00195">
    <property type="entry name" value="DYNAMIN"/>
</dbReference>
<dbReference type="InterPro" id="IPR045817">
    <property type="entry name" value="OPA1_C"/>
</dbReference>
<comment type="subcellular location">
    <subcellularLocation>
        <location evidence="1">Mitochondrion inner membrane</location>
        <topology evidence="1">Single-pass membrane protein</topology>
    </subcellularLocation>
    <subcellularLocation>
        <location evidence="2">Mitochondrion intermembrane space</location>
    </subcellularLocation>
</comment>
<dbReference type="SUPFAM" id="SSF52540">
    <property type="entry name" value="P-loop containing nucleoside triphosphate hydrolases"/>
    <property type="match status" value="1"/>
</dbReference>
<keyword evidence="5" id="KW-0053">Apoptosis</keyword>
<dbReference type="InterPro" id="IPR022812">
    <property type="entry name" value="Dynamin"/>
</dbReference>
<evidence type="ECO:0000313" key="22">
    <source>
        <dbReference type="Proteomes" id="UP000076858"/>
    </source>
</evidence>
<dbReference type="GO" id="GO:0005525">
    <property type="term" value="F:GTP binding"/>
    <property type="evidence" value="ECO:0007669"/>
    <property type="project" value="UniProtKB-KW"/>
</dbReference>
<dbReference type="GO" id="GO:0000266">
    <property type="term" value="P:mitochondrial fission"/>
    <property type="evidence" value="ECO:0007669"/>
    <property type="project" value="TreeGrafter"/>
</dbReference>
<dbReference type="GO" id="GO:0005874">
    <property type="term" value="C:microtubule"/>
    <property type="evidence" value="ECO:0007669"/>
    <property type="project" value="TreeGrafter"/>
</dbReference>
<evidence type="ECO:0000256" key="17">
    <source>
        <dbReference type="ARBA" id="ARBA00044791"/>
    </source>
</evidence>
<feature type="domain" description="Dynamin-type G" evidence="20">
    <location>
        <begin position="300"/>
        <end position="577"/>
    </location>
</feature>
<evidence type="ECO:0000259" key="20">
    <source>
        <dbReference type="PROSITE" id="PS51718"/>
    </source>
</evidence>
<dbReference type="FunFam" id="3.40.50.300:FF:000171">
    <property type="entry name" value="Dynamin-like 120 kDa protein, mitochondrial"/>
    <property type="match status" value="1"/>
</dbReference>
<dbReference type="PANTHER" id="PTHR11566">
    <property type="entry name" value="DYNAMIN"/>
    <property type="match status" value="1"/>
</dbReference>
<keyword evidence="4" id="KW-0812">Transmembrane</keyword>
<evidence type="ECO:0000256" key="13">
    <source>
        <dbReference type="ARBA" id="ARBA00023128"/>
    </source>
</evidence>
<evidence type="ECO:0000256" key="14">
    <source>
        <dbReference type="ARBA" id="ARBA00023134"/>
    </source>
</evidence>
<name>A0A164Y781_9CRUS</name>
<evidence type="ECO:0000256" key="19">
    <source>
        <dbReference type="SAM" id="Coils"/>
    </source>
</evidence>
<dbReference type="GO" id="GO:0008289">
    <property type="term" value="F:lipid binding"/>
    <property type="evidence" value="ECO:0007669"/>
    <property type="project" value="UniProtKB-KW"/>
</dbReference>
<comment type="caution">
    <text evidence="21">The sequence shown here is derived from an EMBL/GenBank/DDBJ whole genome shotgun (WGS) entry which is preliminary data.</text>
</comment>
<dbReference type="GO" id="GO:0005758">
    <property type="term" value="C:mitochondrial intermembrane space"/>
    <property type="evidence" value="ECO:0007669"/>
    <property type="project" value="UniProtKB-SubCell"/>
</dbReference>
<dbReference type="PANTHER" id="PTHR11566:SF67">
    <property type="entry name" value="DYNAMIN-LIKE 120 KDA PROTEIN, MITOCHONDRIAL"/>
    <property type="match status" value="1"/>
</dbReference>
<dbReference type="GO" id="GO:0048312">
    <property type="term" value="P:intracellular distribution of mitochondria"/>
    <property type="evidence" value="ECO:0007669"/>
    <property type="project" value="TreeGrafter"/>
</dbReference>
<keyword evidence="9" id="KW-0809">Transit peptide</keyword>
<keyword evidence="14" id="KW-0342">GTP-binding</keyword>
<protein>
    <recommendedName>
        <fullName evidence="17">Dynamin-like GTPase OPA1, mitochondrial</fullName>
        <ecNumber evidence="3">3.6.5.5</ecNumber>
    </recommendedName>
</protein>
<sequence length="978" mass="112769">MISTVNKLKKTGMVLRPMVSFSAGASGAPTMVKYRNYQTLTVNYRHRGILSRYSPLNRSVPFKNPALHQTRNIGFLVGRILKGVLKIRYLLIGGAVGGGISLQRSYEEWRNSLPDSKWLNDLFPSSEKVDSFRGSLMELSSKFRDSLENLDIDPRLKVFGDRKISELRAWFDSRLEDAIQAAEEEGKVAAQDSVSDVIPPVVKAEAFVTATGAEKHEEERKKTENMQQKIDKMQEELMKVQLKYQKELEKLERDNKELRKQLLLRGNSGSANRKIKKSLIDMYSEVLDELCDYDVGYSTHDHLPRVVVVGDQSSGKTSVLEMIAQARIFPRGAGEMMTRAPVKVTLSEGPYHIAQFKDSSREFDLSKESDLSDLRKEVELRMLNSVKHGKTVSSEVISMTVKGPGLQRMVLVDLPGIISTQTTEMESGTREAIRQMTQTYMSNPNAIILCIQDGAVDAERSNVTDLVAQMDPQGKRTIFVLTKVDLAEENLTKPDRIRKILSGKLFPMRALGYFAVVTGRGNKDDSIATIKQYEEHFFSTSKLFNREGLVPSTQVTTKNLSLAVSECFWKMVRETVEQQADAFKATRFNLETEWKNNFPRLRELDRNELFEKARGEILDEVVNLSLVSPKEWEEALMKKLWEKVATYVFENLYLPAAQSDTSGSFNTKIDIRLKQWADQQLPRKSVECAWETLKEEFGRLVEKAKLSKDHDNIFDQLKAAVVDESMRKHQWEDKAAEVLRVIQLNTLEDRSVHDKQQWDSAVQFVERSVIEKLEVTEANLNNLVGPSRTQQWLRWTNATPEQKQHASVKNELERLLFAERNHPPTLSYEELTAARRNLQTNGVDVDNEFIRQTWHHVYRRHFLRKSLSRAYECRKGFWMYHQGLENEQVVDCNDVVLFWRIQQMLKVTANALRQQIMNREARRFEKEIKEVLEVYSQDRDKKEQLLTGRRVQLAEELKRVRQIQEKLEEFIKSLNAEK</sequence>
<evidence type="ECO:0000256" key="7">
    <source>
        <dbReference type="ARBA" id="ARBA00022792"/>
    </source>
</evidence>
<dbReference type="InterPro" id="IPR001401">
    <property type="entry name" value="Dynamin_GTPase"/>
</dbReference>
<evidence type="ECO:0000256" key="3">
    <source>
        <dbReference type="ARBA" id="ARBA00011980"/>
    </source>
</evidence>
<evidence type="ECO:0000256" key="10">
    <source>
        <dbReference type="ARBA" id="ARBA00022989"/>
    </source>
</evidence>
<dbReference type="Gene3D" id="3.40.50.300">
    <property type="entry name" value="P-loop containing nucleotide triphosphate hydrolases"/>
    <property type="match status" value="1"/>
</dbReference>
<keyword evidence="13" id="KW-0496">Mitochondrion</keyword>
<dbReference type="AlphaFoldDB" id="A0A164Y781"/>
<evidence type="ECO:0000256" key="5">
    <source>
        <dbReference type="ARBA" id="ARBA00022703"/>
    </source>
</evidence>
<evidence type="ECO:0000256" key="1">
    <source>
        <dbReference type="ARBA" id="ARBA00004434"/>
    </source>
</evidence>
<dbReference type="OrthoDB" id="415706at2759"/>
<evidence type="ECO:0000256" key="15">
    <source>
        <dbReference type="ARBA" id="ARBA00023136"/>
    </source>
</evidence>
<dbReference type="EC" id="3.6.5.5" evidence="3"/>
<evidence type="ECO:0000256" key="6">
    <source>
        <dbReference type="ARBA" id="ARBA00022741"/>
    </source>
</evidence>
<evidence type="ECO:0000256" key="12">
    <source>
        <dbReference type="ARBA" id="ARBA00023121"/>
    </source>
</evidence>
<keyword evidence="10" id="KW-1133">Transmembrane helix</keyword>
<keyword evidence="16" id="KW-1015">Disulfide bond</keyword>
<dbReference type="InterPro" id="IPR045063">
    <property type="entry name" value="Dynamin_N"/>
</dbReference>
<evidence type="ECO:0000313" key="21">
    <source>
        <dbReference type="EMBL" id="KZS14950.1"/>
    </source>
</evidence>
<dbReference type="InterPro" id="IPR027417">
    <property type="entry name" value="P-loop_NTPase"/>
</dbReference>
<dbReference type="GO" id="GO:0006897">
    <property type="term" value="P:endocytosis"/>
    <property type="evidence" value="ECO:0007669"/>
    <property type="project" value="TreeGrafter"/>
</dbReference>
<proteinExistence type="predicted"/>
<dbReference type="GO" id="GO:0005743">
    <property type="term" value="C:mitochondrial inner membrane"/>
    <property type="evidence" value="ECO:0007669"/>
    <property type="project" value="UniProtKB-SubCell"/>
</dbReference>
<dbReference type="PROSITE" id="PS51718">
    <property type="entry name" value="G_DYNAMIN_2"/>
    <property type="match status" value="1"/>
</dbReference>
<feature type="coiled-coil region" evidence="19">
    <location>
        <begin position="213"/>
        <end position="261"/>
    </location>
</feature>
<evidence type="ECO:0000256" key="16">
    <source>
        <dbReference type="ARBA" id="ARBA00023157"/>
    </source>
</evidence>
<organism evidence="21 22">
    <name type="scientific">Daphnia magna</name>
    <dbReference type="NCBI Taxonomy" id="35525"/>
    <lineage>
        <taxon>Eukaryota</taxon>
        <taxon>Metazoa</taxon>
        <taxon>Ecdysozoa</taxon>
        <taxon>Arthropoda</taxon>
        <taxon>Crustacea</taxon>
        <taxon>Branchiopoda</taxon>
        <taxon>Diplostraca</taxon>
        <taxon>Cladocera</taxon>
        <taxon>Anomopoda</taxon>
        <taxon>Daphniidae</taxon>
        <taxon>Daphnia</taxon>
    </lineage>
</organism>
<keyword evidence="22" id="KW-1185">Reference proteome</keyword>
<evidence type="ECO:0000256" key="8">
    <source>
        <dbReference type="ARBA" id="ARBA00022801"/>
    </source>
</evidence>
<reference evidence="21 22" key="1">
    <citation type="submission" date="2016-03" db="EMBL/GenBank/DDBJ databases">
        <title>EvidentialGene: Evidence-directed Construction of Genes on Genomes.</title>
        <authorList>
            <person name="Gilbert D.G."/>
            <person name="Choi J.-H."/>
            <person name="Mockaitis K."/>
            <person name="Colbourne J."/>
            <person name="Pfrender M."/>
        </authorList>
    </citation>
    <scope>NUCLEOTIDE SEQUENCE [LARGE SCALE GENOMIC DNA]</scope>
    <source>
        <strain evidence="21 22">Xinb3</strain>
        <tissue evidence="21">Complete organism</tissue>
    </source>
</reference>
<dbReference type="InterPro" id="IPR030381">
    <property type="entry name" value="G_DYNAMIN_dom"/>
</dbReference>
<gene>
    <name evidence="21" type="ORF">APZ42_019439</name>
</gene>
<evidence type="ECO:0000256" key="18">
    <source>
        <dbReference type="ARBA" id="ARBA00048040"/>
    </source>
</evidence>
<evidence type="ECO:0000256" key="2">
    <source>
        <dbReference type="ARBA" id="ARBA00004569"/>
    </source>
</evidence>
<comment type="catalytic activity">
    <reaction evidence="18">
        <text>GTP + H2O = GDP + phosphate + H(+)</text>
        <dbReference type="Rhea" id="RHEA:19669"/>
        <dbReference type="ChEBI" id="CHEBI:15377"/>
        <dbReference type="ChEBI" id="CHEBI:15378"/>
        <dbReference type="ChEBI" id="CHEBI:37565"/>
        <dbReference type="ChEBI" id="CHEBI:43474"/>
        <dbReference type="ChEBI" id="CHEBI:58189"/>
        <dbReference type="EC" id="3.6.5.5"/>
    </reaction>
</comment>
<dbReference type="Pfam" id="PF00350">
    <property type="entry name" value="Dynamin_N"/>
    <property type="match status" value="1"/>
</dbReference>
<dbReference type="STRING" id="35525.A0A164Y781"/>
<dbReference type="GO" id="GO:0008053">
    <property type="term" value="P:mitochondrial fusion"/>
    <property type="evidence" value="ECO:0007669"/>
    <property type="project" value="TreeGrafter"/>
</dbReference>
<keyword evidence="12" id="KW-0446">Lipid-binding</keyword>
<dbReference type="GO" id="GO:0008017">
    <property type="term" value="F:microtubule binding"/>
    <property type="evidence" value="ECO:0007669"/>
    <property type="project" value="TreeGrafter"/>
</dbReference>
<dbReference type="GO" id="GO:0006915">
    <property type="term" value="P:apoptotic process"/>
    <property type="evidence" value="ECO:0007669"/>
    <property type="project" value="UniProtKB-KW"/>
</dbReference>
<evidence type="ECO:0000256" key="4">
    <source>
        <dbReference type="ARBA" id="ARBA00022692"/>
    </source>
</evidence>